<accession>A0ABU5CPJ4</accession>
<organism evidence="2 3">
    <name type="scientific">Paracerasibacillus soli</name>
    <dbReference type="NCBI Taxonomy" id="480284"/>
    <lineage>
        <taxon>Bacteria</taxon>
        <taxon>Bacillati</taxon>
        <taxon>Bacillota</taxon>
        <taxon>Bacilli</taxon>
        <taxon>Bacillales</taxon>
        <taxon>Bacillaceae</taxon>
        <taxon>Paracerasibacillus</taxon>
    </lineage>
</organism>
<dbReference type="InterPro" id="IPR005122">
    <property type="entry name" value="Uracil-DNA_glycosylase-like"/>
</dbReference>
<keyword evidence="2" id="KW-0378">Hydrolase</keyword>
<dbReference type="Pfam" id="PF03167">
    <property type="entry name" value="UDG"/>
    <property type="match status" value="1"/>
</dbReference>
<dbReference type="Proteomes" id="UP001275315">
    <property type="component" value="Unassembled WGS sequence"/>
</dbReference>
<proteinExistence type="predicted"/>
<evidence type="ECO:0000259" key="1">
    <source>
        <dbReference type="Pfam" id="PF03167"/>
    </source>
</evidence>
<gene>
    <name evidence="2" type="ORF">RWD45_02940</name>
</gene>
<dbReference type="SUPFAM" id="SSF52141">
    <property type="entry name" value="Uracil-DNA glycosylase-like"/>
    <property type="match status" value="1"/>
</dbReference>
<dbReference type="Gene3D" id="3.40.470.10">
    <property type="entry name" value="Uracil-DNA glycosylase-like domain"/>
    <property type="match status" value="1"/>
</dbReference>
<dbReference type="EC" id="3.2.2.15" evidence="2"/>
<evidence type="ECO:0000313" key="2">
    <source>
        <dbReference type="EMBL" id="MDY0407757.1"/>
    </source>
</evidence>
<dbReference type="InterPro" id="IPR036895">
    <property type="entry name" value="Uracil-DNA_glycosylase-like_sf"/>
</dbReference>
<dbReference type="CDD" id="cd10032">
    <property type="entry name" value="UDG-F6_HDG"/>
    <property type="match status" value="1"/>
</dbReference>
<keyword evidence="3" id="KW-1185">Reference proteome</keyword>
<dbReference type="RefSeq" id="WP_320378542.1">
    <property type="nucleotide sequence ID" value="NZ_JAWDIQ010000001.1"/>
</dbReference>
<comment type="caution">
    <text evidence="2">The sequence shown here is derived from an EMBL/GenBank/DDBJ whole genome shotgun (WGS) entry which is preliminary data.</text>
</comment>
<reference evidence="2 3" key="1">
    <citation type="submission" date="2023-10" db="EMBL/GenBank/DDBJ databases">
        <title>Virgibacillus soli CC-YMP-6 genome.</title>
        <authorList>
            <person name="Miliotis G."/>
            <person name="Sengupta P."/>
            <person name="Hameed A."/>
            <person name="Chuvochina M."/>
            <person name="Mcdonagh F."/>
            <person name="Simpson A.C."/>
            <person name="Singh N.K."/>
            <person name="Rekha P.D."/>
            <person name="Raman K."/>
            <person name="Hugenholtz P."/>
            <person name="Venkateswaran K."/>
        </authorList>
    </citation>
    <scope>NUCLEOTIDE SEQUENCE [LARGE SCALE GENOMIC DNA]</scope>
    <source>
        <strain evidence="2 3">CC-YMP-6</strain>
    </source>
</reference>
<dbReference type="GO" id="GO:0033958">
    <property type="term" value="F:DNA-deoxyinosine glycosylase activity"/>
    <property type="evidence" value="ECO:0007669"/>
    <property type="project" value="UniProtKB-EC"/>
</dbReference>
<protein>
    <submittedName>
        <fullName evidence="2">DNA-deoxyinosine glycosylase</fullName>
        <ecNumber evidence="2">3.2.2.15</ecNumber>
    </submittedName>
</protein>
<feature type="domain" description="Uracil-DNA glycosylase-like" evidence="1">
    <location>
        <begin position="12"/>
        <end position="144"/>
    </location>
</feature>
<dbReference type="NCBIfam" id="TIGR04274">
    <property type="entry name" value="hypoxanDNAglyco"/>
    <property type="match status" value="1"/>
</dbReference>
<sequence>MDKRIISLAPVLSAHPKVLILGSMPSRISLEKQQYYANTRNHFWNILYTLFQIAPIESYDEKIQFVRKRHLALWDSIGSCYREGSLDANIEDETPNDIPALLKMYPSISLIACNGTKSYQTFMKYFSVDIDIDIKKLPSTSPIPGRYTKSFEGKVADWKVILDYIENDA</sequence>
<evidence type="ECO:0000313" key="3">
    <source>
        <dbReference type="Proteomes" id="UP001275315"/>
    </source>
</evidence>
<dbReference type="InterPro" id="IPR026353">
    <property type="entry name" value="Hypoxan-DNA_Glyclase"/>
</dbReference>
<dbReference type="EMBL" id="JAWDIQ010000001">
    <property type="protein sequence ID" value="MDY0407757.1"/>
    <property type="molecule type" value="Genomic_DNA"/>
</dbReference>
<name>A0ABU5CPJ4_9BACI</name>
<keyword evidence="2" id="KW-0326">Glycosidase</keyword>